<dbReference type="Proteomes" id="UP000677804">
    <property type="component" value="Chromosome"/>
</dbReference>
<sequence>MTRVVEVSADAVAGVRSDVAAVRESLDADWGSLRSRALALGVRTSGFDDVLGARDRLGTHVLPVVDRHLDRARALEQLRYGSMGGPLPVLDVDPAPLAVPFTSSPIGDGGTTLTWAATSQAEVEADEQQAQESRGIGDWFADRWDDASDAAADGTQWVADKAGQAWEAVTDAGAAIGDWWERTTADLGTWIDTHLDGVREFIGRHVAVFRFLADALRIVGWILVAVGVVLSVALAIIGAMGGTAAGAVFGFGVGAVPGGAAGAVAGLSLGLKVLGVGFTLVSVGDFLDVAADWGEGKIDGQELVKRGSIELGLAVTSLIGVGVVGKVLQKALAHLPASWRRRIDDWLTPADGRTPAGKPSAWVGPDGLRLSADEVAAVDDLMRKAARAEPDITDPLQRMVGQVDGATMPGLEYRLKGSDSLYRKIATDLMDDAPPRDVAGALARIKDAVRYTAQIPDADFASGVERVTRDLRAEGFTPVSWKNTFGQPGYQGINSAWRSPDGQVFELQFHTPTSFDVKMRSHELYEQIRLPNISPQERARLEAESQRVFATVPTPPGAPSIPAPEIR</sequence>
<feature type="region of interest" description="Disordered" evidence="1">
    <location>
        <begin position="542"/>
        <end position="567"/>
    </location>
</feature>
<reference evidence="3 4" key="1">
    <citation type="submission" date="2021-05" db="EMBL/GenBank/DDBJ databases">
        <title>Novel species in genus Cellulomonas.</title>
        <authorList>
            <person name="Zhang G."/>
        </authorList>
    </citation>
    <scope>NUCLEOTIDE SEQUENCE [LARGE SCALE GENOMIC DNA]</scope>
    <source>
        <strain evidence="4">zg-ZUI222</strain>
    </source>
</reference>
<keyword evidence="2" id="KW-0812">Transmembrane</keyword>
<proteinExistence type="predicted"/>
<keyword evidence="2" id="KW-0472">Membrane</keyword>
<evidence type="ECO:0000256" key="1">
    <source>
        <dbReference type="SAM" id="MobiDB-lite"/>
    </source>
</evidence>
<accession>A0ABX8D3M4</accession>
<evidence type="ECO:0000256" key="2">
    <source>
        <dbReference type="SAM" id="Phobius"/>
    </source>
</evidence>
<feature type="transmembrane region" description="Helical" evidence="2">
    <location>
        <begin position="218"/>
        <end position="241"/>
    </location>
</feature>
<dbReference type="EMBL" id="CP074405">
    <property type="protein sequence ID" value="QVI62064.1"/>
    <property type="molecule type" value="Genomic_DNA"/>
</dbReference>
<keyword evidence="4" id="KW-1185">Reference proteome</keyword>
<dbReference type="RefSeq" id="WP_207339632.1">
    <property type="nucleotide sequence ID" value="NZ_CP074405.1"/>
</dbReference>
<keyword evidence="2" id="KW-1133">Transmembrane helix</keyword>
<evidence type="ECO:0000313" key="4">
    <source>
        <dbReference type="Proteomes" id="UP000677804"/>
    </source>
</evidence>
<evidence type="ECO:0000313" key="3">
    <source>
        <dbReference type="EMBL" id="QVI62064.1"/>
    </source>
</evidence>
<gene>
    <name evidence="3" type="ORF">KG103_16885</name>
</gene>
<organism evidence="3 4">
    <name type="scientific">Cellulomonas wangleii</name>
    <dbReference type="NCBI Taxonomy" id="2816956"/>
    <lineage>
        <taxon>Bacteria</taxon>
        <taxon>Bacillati</taxon>
        <taxon>Actinomycetota</taxon>
        <taxon>Actinomycetes</taxon>
        <taxon>Micrococcales</taxon>
        <taxon>Cellulomonadaceae</taxon>
        <taxon>Cellulomonas</taxon>
    </lineage>
</organism>
<feature type="transmembrane region" description="Helical" evidence="2">
    <location>
        <begin position="247"/>
        <end position="271"/>
    </location>
</feature>
<name>A0ABX8D3M4_9CELL</name>
<protein>
    <submittedName>
        <fullName evidence="3">Uncharacterized protein</fullName>
    </submittedName>
</protein>
<feature type="compositionally biased region" description="Pro residues" evidence="1">
    <location>
        <begin position="553"/>
        <end position="567"/>
    </location>
</feature>